<dbReference type="Proteomes" id="UP000018888">
    <property type="component" value="Unassembled WGS sequence"/>
</dbReference>
<keyword evidence="3" id="KW-1185">Reference proteome</keyword>
<feature type="transmembrane region" description="Helical" evidence="1">
    <location>
        <begin position="81"/>
        <end position="105"/>
    </location>
</feature>
<feature type="transmembrane region" description="Helical" evidence="1">
    <location>
        <begin position="43"/>
        <end position="61"/>
    </location>
</feature>
<feature type="transmembrane region" description="Helical" evidence="1">
    <location>
        <begin position="6"/>
        <end position="31"/>
    </location>
</feature>
<organism evidence="2 3">
    <name type="scientific">Rhizophagus irregularis (strain DAOM 181602 / DAOM 197198 / MUCL 43194)</name>
    <name type="common">Arbuscular mycorrhizal fungus</name>
    <name type="synonym">Glomus intraradices</name>
    <dbReference type="NCBI Taxonomy" id="747089"/>
    <lineage>
        <taxon>Eukaryota</taxon>
        <taxon>Fungi</taxon>
        <taxon>Fungi incertae sedis</taxon>
        <taxon>Mucoromycota</taxon>
        <taxon>Glomeromycotina</taxon>
        <taxon>Glomeromycetes</taxon>
        <taxon>Glomerales</taxon>
        <taxon>Glomeraceae</taxon>
        <taxon>Rhizophagus</taxon>
    </lineage>
</organism>
<keyword evidence="1" id="KW-0812">Transmembrane</keyword>
<keyword evidence="1" id="KW-1133">Transmembrane helix</keyword>
<dbReference type="AlphaFoldDB" id="A0A2P4PYR5"/>
<protein>
    <submittedName>
        <fullName evidence="2">Uncharacterized protein</fullName>
    </submittedName>
</protein>
<dbReference type="EMBL" id="AUPC02000120">
    <property type="protein sequence ID" value="POG70510.1"/>
    <property type="molecule type" value="Genomic_DNA"/>
</dbReference>
<evidence type="ECO:0000256" key="1">
    <source>
        <dbReference type="SAM" id="Phobius"/>
    </source>
</evidence>
<comment type="caution">
    <text evidence="2">The sequence shown here is derived from an EMBL/GenBank/DDBJ whole genome shotgun (WGS) entry which is preliminary data.</text>
</comment>
<reference evidence="2 3" key="2">
    <citation type="journal article" date="2018" name="New Phytol.">
        <title>High intraspecific genome diversity in the model arbuscular mycorrhizal symbiont Rhizophagus irregularis.</title>
        <authorList>
            <person name="Chen E.C.H."/>
            <person name="Morin E."/>
            <person name="Beaudet D."/>
            <person name="Noel J."/>
            <person name="Yildirir G."/>
            <person name="Ndikumana S."/>
            <person name="Charron P."/>
            <person name="St-Onge C."/>
            <person name="Giorgi J."/>
            <person name="Kruger M."/>
            <person name="Marton T."/>
            <person name="Ropars J."/>
            <person name="Grigoriev I.V."/>
            <person name="Hainaut M."/>
            <person name="Henrissat B."/>
            <person name="Roux C."/>
            <person name="Martin F."/>
            <person name="Corradi N."/>
        </authorList>
    </citation>
    <scope>NUCLEOTIDE SEQUENCE [LARGE SCALE GENOMIC DNA]</scope>
    <source>
        <strain evidence="2 3">DAOM 197198</strain>
    </source>
</reference>
<keyword evidence="1" id="KW-0472">Membrane</keyword>
<sequence>MEFFDGGVVGGVIGILEVLEIFGFLLRAIFLHVSFCGQSCCRFIYFYHFFRLIVPHFSYFFRTESFHFTAFISKIKNPRILASWYNIGTIFFISFCETCILRVIYKFFIC</sequence>
<reference evidence="2 3" key="1">
    <citation type="journal article" date="2013" name="Proc. Natl. Acad. Sci. U.S.A.">
        <title>Genome of an arbuscular mycorrhizal fungus provides insight into the oldest plant symbiosis.</title>
        <authorList>
            <person name="Tisserant E."/>
            <person name="Malbreil M."/>
            <person name="Kuo A."/>
            <person name="Kohler A."/>
            <person name="Symeonidi A."/>
            <person name="Balestrini R."/>
            <person name="Charron P."/>
            <person name="Duensing N."/>
            <person name="Frei Dit Frey N."/>
            <person name="Gianinazzi-Pearson V."/>
            <person name="Gilbert L.B."/>
            <person name="Handa Y."/>
            <person name="Herr J.R."/>
            <person name="Hijri M."/>
            <person name="Koul R."/>
            <person name="Kawaguchi M."/>
            <person name="Krajinski F."/>
            <person name="Lammers P.J."/>
            <person name="Masclaux F.G."/>
            <person name="Murat C."/>
            <person name="Morin E."/>
            <person name="Ndikumana S."/>
            <person name="Pagni M."/>
            <person name="Petitpierre D."/>
            <person name="Requena N."/>
            <person name="Rosikiewicz P."/>
            <person name="Riley R."/>
            <person name="Saito K."/>
            <person name="San Clemente H."/>
            <person name="Shapiro H."/>
            <person name="van Tuinen D."/>
            <person name="Becard G."/>
            <person name="Bonfante P."/>
            <person name="Paszkowski U."/>
            <person name="Shachar-Hill Y.Y."/>
            <person name="Tuskan G.A."/>
            <person name="Young P.W."/>
            <person name="Sanders I.R."/>
            <person name="Henrissat B."/>
            <person name="Rensing S.A."/>
            <person name="Grigoriev I.V."/>
            <person name="Corradi N."/>
            <person name="Roux C."/>
            <person name="Martin F."/>
        </authorList>
    </citation>
    <scope>NUCLEOTIDE SEQUENCE [LARGE SCALE GENOMIC DNA]</scope>
    <source>
        <strain evidence="2 3">DAOM 197198</strain>
    </source>
</reference>
<proteinExistence type="predicted"/>
<gene>
    <name evidence="2" type="ORF">GLOIN_2v1615457</name>
</gene>
<accession>A0A2P4PYR5</accession>
<evidence type="ECO:0000313" key="3">
    <source>
        <dbReference type="Proteomes" id="UP000018888"/>
    </source>
</evidence>
<evidence type="ECO:0000313" key="2">
    <source>
        <dbReference type="EMBL" id="POG70510.1"/>
    </source>
</evidence>
<name>A0A2P4PYR5_RHIID</name>